<feature type="region of interest" description="Disordered" evidence="1">
    <location>
        <begin position="401"/>
        <end position="547"/>
    </location>
</feature>
<feature type="transmembrane region" description="Helical" evidence="2">
    <location>
        <begin position="111"/>
        <end position="131"/>
    </location>
</feature>
<keyword evidence="2" id="KW-1133">Transmembrane helix</keyword>
<feature type="transmembrane region" description="Helical" evidence="2">
    <location>
        <begin position="79"/>
        <end position="99"/>
    </location>
</feature>
<feature type="transmembrane region" description="Helical" evidence="2">
    <location>
        <begin position="333"/>
        <end position="357"/>
    </location>
</feature>
<dbReference type="EMBL" id="FMYG01000001">
    <property type="protein sequence ID" value="SDB87010.1"/>
    <property type="molecule type" value="Genomic_DNA"/>
</dbReference>
<reference evidence="3 4" key="1">
    <citation type="submission" date="2016-09" db="EMBL/GenBank/DDBJ databases">
        <authorList>
            <person name="Capua I."/>
            <person name="De Benedictis P."/>
            <person name="Joannis T."/>
            <person name="Lombin L.H."/>
            <person name="Cattoli G."/>
        </authorList>
    </citation>
    <scope>NUCLEOTIDE SEQUENCE [LARGE SCALE GENOMIC DNA]</scope>
    <source>
        <strain evidence="3 4">NIO-1002</strain>
    </source>
</reference>
<protein>
    <submittedName>
        <fullName evidence="3">Uncharacterized protein</fullName>
    </submittedName>
</protein>
<sequence>MHRLLVALLAALDAVLAAAGGIAVILAPLALLWVFGVGDPDWGALWPASAAVWHLGHLVPITVTLPDTYLAATGIDPSLSTFTLSLAPLALAAFTALFAARSGARAAEAGAAVTGWLSGSVVFAGLAALVGVSANAELVASEVWLAILLPSLLFFVPSFIGAFVGSWRVGDDGPVDVLRERIERLPHAWAEVPALIARGLALTTLGLIAVGAVVVVAGLIAGSGQVIGLYQASNADAIGAIVIALGQLMYLPTLVLWAVAFTAGPGFALGTDTAVTPAATQVGALPGIPVLGAVPDTTSSWLLLLALLPVGIGATTGWMLRSRMPRTTGPEPFGPRLVVAVAVSVLTGGVGALFALASTGSIGPGRLADTGPEPGPLALALGLEVLVGLAILLLSPRLGGDTDEPSQSALVSGVESAGSDLLPSAPRADRGVPARLAAPGGSDLWPSAPRADRDVPARFAGPGAGREMPGWSSAAASQHDSDARPATDERPDSARPVPGAGAASTDAAGEELGESASVSDDDDVHARIRAAWAREPDRGIDDGPLAP</sequence>
<dbReference type="Pfam" id="PF19877">
    <property type="entry name" value="DUF6350"/>
    <property type="match status" value="1"/>
</dbReference>
<feature type="compositionally biased region" description="Acidic residues" evidence="1">
    <location>
        <begin position="508"/>
        <end position="523"/>
    </location>
</feature>
<evidence type="ECO:0000313" key="3">
    <source>
        <dbReference type="EMBL" id="SDB87010.1"/>
    </source>
</evidence>
<evidence type="ECO:0000256" key="1">
    <source>
        <dbReference type="SAM" id="MobiDB-lite"/>
    </source>
</evidence>
<name>A0A1G6GY75_9MICO</name>
<feature type="transmembrane region" description="Helical" evidence="2">
    <location>
        <begin position="301"/>
        <end position="321"/>
    </location>
</feature>
<dbReference type="InterPro" id="IPR045931">
    <property type="entry name" value="DUF6350"/>
</dbReference>
<dbReference type="RefSeq" id="WP_175456617.1">
    <property type="nucleotide sequence ID" value="NZ_FMYG01000001.1"/>
</dbReference>
<feature type="compositionally biased region" description="Basic and acidic residues" evidence="1">
    <location>
        <begin position="479"/>
        <end position="493"/>
    </location>
</feature>
<gene>
    <name evidence="3" type="ORF">SAMN05216418_0826</name>
</gene>
<accession>A0A1G6GY75</accession>
<dbReference type="Proteomes" id="UP000183203">
    <property type="component" value="Unassembled WGS sequence"/>
</dbReference>
<organism evidence="3 4">
    <name type="scientific">Microbacterium enclense</name>
    <dbReference type="NCBI Taxonomy" id="993073"/>
    <lineage>
        <taxon>Bacteria</taxon>
        <taxon>Bacillati</taxon>
        <taxon>Actinomycetota</taxon>
        <taxon>Actinomycetes</taxon>
        <taxon>Micrococcales</taxon>
        <taxon>Microbacteriaceae</taxon>
        <taxon>Microbacterium</taxon>
    </lineage>
</organism>
<evidence type="ECO:0000313" key="4">
    <source>
        <dbReference type="Proteomes" id="UP000183203"/>
    </source>
</evidence>
<feature type="compositionally biased region" description="Basic and acidic residues" evidence="1">
    <location>
        <begin position="532"/>
        <end position="541"/>
    </location>
</feature>
<keyword evidence="2" id="KW-0472">Membrane</keyword>
<evidence type="ECO:0000256" key="2">
    <source>
        <dbReference type="SAM" id="Phobius"/>
    </source>
</evidence>
<feature type="transmembrane region" description="Helical" evidence="2">
    <location>
        <begin position="143"/>
        <end position="164"/>
    </location>
</feature>
<dbReference type="AlphaFoldDB" id="A0A1G6GY75"/>
<feature type="transmembrane region" description="Helical" evidence="2">
    <location>
        <begin position="207"/>
        <end position="230"/>
    </location>
</feature>
<proteinExistence type="predicted"/>
<keyword evidence="2" id="KW-0812">Transmembrane</keyword>
<feature type="transmembrane region" description="Helical" evidence="2">
    <location>
        <begin position="377"/>
        <end position="394"/>
    </location>
</feature>
<feature type="transmembrane region" description="Helical" evidence="2">
    <location>
        <begin position="237"/>
        <end position="260"/>
    </location>
</feature>